<sequence>MDDQAAFQLEGRDVGLLQALLHGALLRTSYESVHVQRAVEAIVTMLSGGIQVEFQSNALRQAEQDDDHMMRESICGKPSSLMELGAQVSKAAERVSALRRRGAQIVMPALSADLEALRPVQQSGEVTFLTPGRSGRSPNMVSDAVRCDNTSNDKLHKALDKLPALRARLDEVTMRLANVMRA</sequence>
<feature type="non-terminal residue" evidence="1">
    <location>
        <position position="182"/>
    </location>
</feature>
<dbReference type="EMBL" id="BSDZ01000080">
    <property type="protein sequence ID" value="GLI68814.1"/>
    <property type="molecule type" value="Genomic_DNA"/>
</dbReference>
<reference evidence="1 2" key="1">
    <citation type="journal article" date="2023" name="IScience">
        <title>Expanded male sex-determining region conserved during the evolution of homothallism in the green alga Volvox.</title>
        <authorList>
            <person name="Yamamoto K."/>
            <person name="Matsuzaki R."/>
            <person name="Mahakham W."/>
            <person name="Heman W."/>
            <person name="Sekimoto H."/>
            <person name="Kawachi M."/>
            <person name="Minakuchi Y."/>
            <person name="Toyoda A."/>
            <person name="Nozaki H."/>
        </authorList>
    </citation>
    <scope>NUCLEOTIDE SEQUENCE [LARGE SCALE GENOMIC DNA]</scope>
    <source>
        <strain evidence="1 2">NIES-4468</strain>
    </source>
</reference>
<gene>
    <name evidence="1" type="ORF">VaNZ11_013316</name>
</gene>
<comment type="caution">
    <text evidence="1">The sequence shown here is derived from an EMBL/GenBank/DDBJ whole genome shotgun (WGS) entry which is preliminary data.</text>
</comment>
<evidence type="ECO:0000313" key="2">
    <source>
        <dbReference type="Proteomes" id="UP001165090"/>
    </source>
</evidence>
<accession>A0ABQ5SGM7</accession>
<name>A0ABQ5SGM7_9CHLO</name>
<organism evidence="1 2">
    <name type="scientific">Volvox africanus</name>
    <dbReference type="NCBI Taxonomy" id="51714"/>
    <lineage>
        <taxon>Eukaryota</taxon>
        <taxon>Viridiplantae</taxon>
        <taxon>Chlorophyta</taxon>
        <taxon>core chlorophytes</taxon>
        <taxon>Chlorophyceae</taxon>
        <taxon>CS clade</taxon>
        <taxon>Chlamydomonadales</taxon>
        <taxon>Volvocaceae</taxon>
        <taxon>Volvox</taxon>
    </lineage>
</organism>
<evidence type="ECO:0000313" key="1">
    <source>
        <dbReference type="EMBL" id="GLI68814.1"/>
    </source>
</evidence>
<protein>
    <submittedName>
        <fullName evidence="1">Uncharacterized protein</fullName>
    </submittedName>
</protein>
<dbReference type="Proteomes" id="UP001165090">
    <property type="component" value="Unassembled WGS sequence"/>
</dbReference>
<proteinExistence type="predicted"/>
<keyword evidence="2" id="KW-1185">Reference proteome</keyword>